<gene>
    <name evidence="11" type="ORF">BJG266_LOCUS22320</name>
    <name evidence="12" type="ORF">QVE165_LOCUS38229</name>
    <name evidence="13" type="ORF">QVE165_LOCUS38652</name>
</gene>
<dbReference type="PROSITE" id="PS00107">
    <property type="entry name" value="PROTEIN_KINASE_ATP"/>
    <property type="match status" value="1"/>
</dbReference>
<dbReference type="InterPro" id="IPR050198">
    <property type="entry name" value="Non-receptor_tyrosine_kinases"/>
</dbReference>
<evidence type="ECO:0000313" key="12">
    <source>
        <dbReference type="EMBL" id="CAF1420762.1"/>
    </source>
</evidence>
<evidence type="ECO:0000256" key="3">
    <source>
        <dbReference type="ARBA" id="ARBA00022741"/>
    </source>
</evidence>
<keyword evidence="7" id="KW-0727">SH2 domain</keyword>
<dbReference type="InterPro" id="IPR020635">
    <property type="entry name" value="Tyr_kinase_cat_dom"/>
</dbReference>
<keyword evidence="3 8" id="KW-0547">Nucleotide-binding</keyword>
<dbReference type="Proteomes" id="UP000663877">
    <property type="component" value="Unassembled WGS sequence"/>
</dbReference>
<evidence type="ECO:0000313" key="13">
    <source>
        <dbReference type="EMBL" id="CAF1426357.1"/>
    </source>
</evidence>
<dbReference type="SMART" id="SM00219">
    <property type="entry name" value="TyrKc"/>
    <property type="match status" value="1"/>
</dbReference>
<feature type="domain" description="SH2" evidence="9">
    <location>
        <begin position="102"/>
        <end position="197"/>
    </location>
</feature>
<evidence type="ECO:0000313" key="11">
    <source>
        <dbReference type="EMBL" id="CAF1118489.1"/>
    </source>
</evidence>
<feature type="domain" description="Protein kinase" evidence="10">
    <location>
        <begin position="228"/>
        <end position="496"/>
    </location>
</feature>
<evidence type="ECO:0000256" key="5">
    <source>
        <dbReference type="ARBA" id="ARBA00022840"/>
    </source>
</evidence>
<dbReference type="EMBL" id="CAJNOM010000408">
    <property type="protein sequence ID" value="CAF1420762.1"/>
    <property type="molecule type" value="Genomic_DNA"/>
</dbReference>
<dbReference type="InterPro" id="IPR017441">
    <property type="entry name" value="Protein_kinase_ATP_BS"/>
</dbReference>
<dbReference type="Proteomes" id="UP000663832">
    <property type="component" value="Unassembled WGS sequence"/>
</dbReference>
<dbReference type="PROSITE" id="PS50011">
    <property type="entry name" value="PROTEIN_KINASE_DOM"/>
    <property type="match status" value="1"/>
</dbReference>
<keyword evidence="5 8" id="KW-0067">ATP-binding</keyword>
<evidence type="ECO:0000313" key="14">
    <source>
        <dbReference type="Proteomes" id="UP000663832"/>
    </source>
</evidence>
<dbReference type="Gene3D" id="3.30.505.10">
    <property type="entry name" value="SH2 domain"/>
    <property type="match status" value="1"/>
</dbReference>
<evidence type="ECO:0000256" key="6">
    <source>
        <dbReference type="ARBA" id="ARBA00023137"/>
    </source>
</evidence>
<dbReference type="OrthoDB" id="4062651at2759"/>
<dbReference type="EMBL" id="CAJNOM010000418">
    <property type="protein sequence ID" value="CAF1426357.1"/>
    <property type="molecule type" value="Genomic_DNA"/>
</dbReference>
<evidence type="ECO:0000259" key="10">
    <source>
        <dbReference type="PROSITE" id="PS50011"/>
    </source>
</evidence>
<name>A0A814QEI3_9BILA</name>
<dbReference type="InterPro" id="IPR036860">
    <property type="entry name" value="SH2_dom_sf"/>
</dbReference>
<dbReference type="InterPro" id="IPR011009">
    <property type="entry name" value="Kinase-like_dom_sf"/>
</dbReference>
<evidence type="ECO:0000313" key="15">
    <source>
        <dbReference type="Proteomes" id="UP000663877"/>
    </source>
</evidence>
<dbReference type="PRINTS" id="PR00109">
    <property type="entry name" value="TYRKINASE"/>
</dbReference>
<evidence type="ECO:0000256" key="2">
    <source>
        <dbReference type="ARBA" id="ARBA00022679"/>
    </source>
</evidence>
<dbReference type="CDD" id="cd00192">
    <property type="entry name" value="PTKc"/>
    <property type="match status" value="1"/>
</dbReference>
<dbReference type="SUPFAM" id="SSF56112">
    <property type="entry name" value="Protein kinase-like (PK-like)"/>
    <property type="match status" value="1"/>
</dbReference>
<dbReference type="AlphaFoldDB" id="A0A814QEI3"/>
<evidence type="ECO:0000256" key="1">
    <source>
        <dbReference type="ARBA" id="ARBA00011903"/>
    </source>
</evidence>
<keyword evidence="6" id="KW-0829">Tyrosine-protein kinase</keyword>
<reference evidence="11" key="1">
    <citation type="submission" date="2021-02" db="EMBL/GenBank/DDBJ databases">
        <authorList>
            <person name="Nowell W R."/>
        </authorList>
    </citation>
    <scope>NUCLEOTIDE SEQUENCE</scope>
</reference>
<evidence type="ECO:0000256" key="7">
    <source>
        <dbReference type="PROSITE-ProRule" id="PRU00191"/>
    </source>
</evidence>
<dbReference type="Pfam" id="PF07714">
    <property type="entry name" value="PK_Tyr_Ser-Thr"/>
    <property type="match status" value="1"/>
</dbReference>
<feature type="binding site" evidence="8">
    <location>
        <position position="260"/>
    </location>
    <ligand>
        <name>ATP</name>
        <dbReference type="ChEBI" id="CHEBI:30616"/>
    </ligand>
</feature>
<dbReference type="GO" id="GO:0004715">
    <property type="term" value="F:non-membrane spanning protein tyrosine kinase activity"/>
    <property type="evidence" value="ECO:0007669"/>
    <property type="project" value="UniProtKB-EC"/>
</dbReference>
<keyword evidence="4" id="KW-0418">Kinase</keyword>
<dbReference type="SUPFAM" id="SSF55550">
    <property type="entry name" value="SH2 domain"/>
    <property type="match status" value="1"/>
</dbReference>
<dbReference type="InterPro" id="IPR000980">
    <property type="entry name" value="SH2"/>
</dbReference>
<evidence type="ECO:0000259" key="9">
    <source>
        <dbReference type="PROSITE" id="PS50001"/>
    </source>
</evidence>
<comment type="caution">
    <text evidence="11">The sequence shown here is derived from an EMBL/GenBank/DDBJ whole genome shotgun (WGS) entry which is preliminary data.</text>
</comment>
<organism evidence="11 15">
    <name type="scientific">Adineta steineri</name>
    <dbReference type="NCBI Taxonomy" id="433720"/>
    <lineage>
        <taxon>Eukaryota</taxon>
        <taxon>Metazoa</taxon>
        <taxon>Spiralia</taxon>
        <taxon>Gnathifera</taxon>
        <taxon>Rotifera</taxon>
        <taxon>Eurotatoria</taxon>
        <taxon>Bdelloidea</taxon>
        <taxon>Adinetida</taxon>
        <taxon>Adinetidae</taxon>
        <taxon>Adineta</taxon>
    </lineage>
</organism>
<proteinExistence type="predicted"/>
<evidence type="ECO:0000256" key="8">
    <source>
        <dbReference type="PROSITE-ProRule" id="PRU10141"/>
    </source>
</evidence>
<protein>
    <recommendedName>
        <fullName evidence="1">non-specific protein-tyrosine kinase</fullName>
        <ecNumber evidence="1">2.7.10.2</ecNumber>
    </recommendedName>
</protein>
<keyword evidence="2" id="KW-0808">Transferase</keyword>
<accession>A0A814QEI3</accession>
<dbReference type="InterPro" id="IPR001245">
    <property type="entry name" value="Ser-Thr/Tyr_kinase_cat_dom"/>
</dbReference>
<dbReference type="EC" id="2.7.10.2" evidence="1"/>
<evidence type="ECO:0000256" key="4">
    <source>
        <dbReference type="ARBA" id="ARBA00022777"/>
    </source>
</evidence>
<dbReference type="Gene3D" id="1.10.510.10">
    <property type="entry name" value="Transferase(Phosphotransferase) domain 1"/>
    <property type="match status" value="1"/>
</dbReference>
<dbReference type="GO" id="GO:0005524">
    <property type="term" value="F:ATP binding"/>
    <property type="evidence" value="ECO:0007669"/>
    <property type="project" value="UniProtKB-UniRule"/>
</dbReference>
<keyword evidence="14" id="KW-1185">Reference proteome</keyword>
<dbReference type="CDD" id="cd00173">
    <property type="entry name" value="SH2"/>
    <property type="match status" value="1"/>
</dbReference>
<dbReference type="EMBL" id="CAJNOI010000139">
    <property type="protein sequence ID" value="CAF1118489.1"/>
    <property type="molecule type" value="Genomic_DNA"/>
</dbReference>
<dbReference type="PROSITE" id="PS50001">
    <property type="entry name" value="SH2"/>
    <property type="match status" value="1"/>
</dbReference>
<dbReference type="InterPro" id="IPR000719">
    <property type="entry name" value="Prot_kinase_dom"/>
</dbReference>
<dbReference type="PANTHER" id="PTHR24418">
    <property type="entry name" value="TYROSINE-PROTEIN KINASE"/>
    <property type="match status" value="1"/>
</dbReference>
<sequence>MVNDYFDLLNENSKKRNSVIELSNKFPNDIQCPSSINNLNNKKTNCVQLYKPIYIARHSKIVNDKFSYDEGDEFELINKLNEDYFHVIHLRTNTQCTLHRAYIYLDLETPLRLGSDDRGVIQRCLLQYNIPGAYLIRRSKNESNAFVLSISQISNQRNAEDWHYLICINPKTRCFYFAQESKLDRILFTSFRKLIHHEKVLDVIPLTKRIPFQIEFEEDLWHIPIRNLTLEYRIGIGEFGEVWRALWQNGKRKIPVAVKKLHRLNENQSTINNYMPEIEILKTLRNNYIVTLYGVAQDFQTNEILLITELMENGDLKNWLELCQDVPNEKTIISYAYDICRGMTYLEQQSHVHRDLACRNLLLGVGKRTVKIADFGLSTFINKNDYTQHRETYSQRLPIRWTAPEVLHDQKFYSIKSDVWSFGIVLIEIWLKGDDPYPEEKEFSAIRSLVQNGYIHKKPLKCSDRFYNRLILPCLSYKPNQRPNFQSLVEILHQWNKEKIEHERLNYSNVEFLS</sequence>